<dbReference type="RefSeq" id="WP_136078175.1">
    <property type="nucleotide sequence ID" value="NZ_CAAHFG010000001.1"/>
</dbReference>
<reference evidence="2 3" key="1">
    <citation type="submission" date="2019-04" db="EMBL/GenBank/DDBJ databases">
        <authorList>
            <person name="Van Vliet M D."/>
        </authorList>
    </citation>
    <scope>NUCLEOTIDE SEQUENCE [LARGE SCALE GENOMIC DNA]</scope>
    <source>
        <strain evidence="2 3">F1</strain>
    </source>
</reference>
<dbReference type="AlphaFoldDB" id="A0A6C2TY42"/>
<keyword evidence="3" id="KW-1185">Reference proteome</keyword>
<protein>
    <submittedName>
        <fullName evidence="2">Uncharacterized protein</fullName>
    </submittedName>
</protein>
<gene>
    <name evidence="2" type="ORF">PDESU_01070</name>
</gene>
<evidence type="ECO:0000313" key="2">
    <source>
        <dbReference type="EMBL" id="VGO12517.1"/>
    </source>
</evidence>
<evidence type="ECO:0000256" key="1">
    <source>
        <dbReference type="SAM" id="MobiDB-lite"/>
    </source>
</evidence>
<sequence>MTRTTIFAWFAVFCLWASEASAYKVWLGTHKWEGVAADNLDQWDMAIDKIDGINYVLLDARPARPAGDGANTSDWDTMIGRIDQSIPGMAEIARSQYAPAHSRTLAERMANEFATVENRGGEIDIIMLYDEEKDGTVWKFYLQDVQDVRDWLDNNGHGDVTLCFNLRNNDQERLALAQEAIFDGVMIEASATRWVEDRYNVHTLLQDLWTDPSTSNKKIYFQIPRHETPVASARNGIPTSPINQYIETRRALWVIKDLMGDAFMQSDQVIFIVCNYGDTFDTFPETASNDTLYVNTKSGVALSLIEQRSAFEGRTGLVDETLCASYDRLLAPTISSIADQTVQANTLAGPLAFTIDDDLTVPSALTLTGASSDTNLVPLENIFFGGSGSNRTVTVAPAFGQSGTAEIRVLVSDGTLGTTETFEVSVLPPGIVVGTIYSSGTDCSIKEDSVIEKLTDATVDVGCRGGSPYVERCTVYVFELPDFGAVGNPFSAAGFAFNFIGKDGTLRDYDLYGLGRRSSSTVLASDYYALSSTPDPTDATRLQQDILTAATPLGLVGTSATGSSGLVAYLNAQFAAGAGAGEYVFLRINSTAPKSAISYATLTLSEGGVAVPTDTRPRITYQAVGNTPPYMGFIADQTIPANTSTGPLAFTLGDDSTPVGSITLEADSSNTSLVPVANIVLGGSGSNRTVTVTPVAEEVGSAQVSIIASDGTLSATNTFTLTVTPPPLVYELIAGWDTWDSTTAPGVSYTAANITASATASAEDGSSDWSRTDDGSDPGRGSSGDGTWGTHAGPPAASATTDVHGCNFALTNAKTNGQITVTINNAGTEDIALGAFHFDAVAFRSKAARTYALNVLDGSDVTAGNVFTSPTDAITDLGGDLVGHDQHDEIDIDLTGLADNVLEAGGTAILQIMFTGGAGDGSGGHHLFVDNLGLSGAFTETVAPPALDLIAGWDVWNSGAVPSANVVATYITASAVAISEDPTRPWHVTDERGASADGTWGSFSGAPTASVTTNADFENLELPNAVTGGTLTFSVTNNGTAGIELDTFHFDAYAFRSKAARTYELSVLPGGGISAGVIYTSGVQEITEVNGAWDNFAHDDIDHSLTGLADNTLGAGESVQFRLTFSGGAGDASGGHDLWVDNVAISGTILPSTEPPMLEYNMGGGDMVFNWTGDGFKVQSRTNLTMGTWQDVPGGDLPPVTNSTTDPAAFFRLIGQ</sequence>
<proteinExistence type="predicted"/>
<accession>A0A6C2TY42</accession>
<dbReference type="Proteomes" id="UP000366872">
    <property type="component" value="Unassembled WGS sequence"/>
</dbReference>
<evidence type="ECO:0000313" key="3">
    <source>
        <dbReference type="Proteomes" id="UP000366872"/>
    </source>
</evidence>
<organism evidence="2 3">
    <name type="scientific">Pontiella desulfatans</name>
    <dbReference type="NCBI Taxonomy" id="2750659"/>
    <lineage>
        <taxon>Bacteria</taxon>
        <taxon>Pseudomonadati</taxon>
        <taxon>Kiritimatiellota</taxon>
        <taxon>Kiritimatiellia</taxon>
        <taxon>Kiritimatiellales</taxon>
        <taxon>Pontiellaceae</taxon>
        <taxon>Pontiella</taxon>
    </lineage>
</organism>
<name>A0A6C2TY42_PONDE</name>
<dbReference type="EMBL" id="CAAHFG010000001">
    <property type="protein sequence ID" value="VGO12517.1"/>
    <property type="molecule type" value="Genomic_DNA"/>
</dbReference>
<feature type="region of interest" description="Disordered" evidence="1">
    <location>
        <begin position="760"/>
        <end position="798"/>
    </location>
</feature>